<dbReference type="EMBL" id="JADWDJ010000002">
    <property type="protein sequence ID" value="KAG5284027.1"/>
    <property type="molecule type" value="Genomic_DNA"/>
</dbReference>
<evidence type="ECO:0000313" key="4">
    <source>
        <dbReference type="EMBL" id="KAG5284027.1"/>
    </source>
</evidence>
<proteinExistence type="predicted"/>
<evidence type="ECO:0000313" key="5">
    <source>
        <dbReference type="Proteomes" id="UP000823561"/>
    </source>
</evidence>
<dbReference type="GO" id="GO:0008270">
    <property type="term" value="F:zinc ion binding"/>
    <property type="evidence" value="ECO:0007669"/>
    <property type="project" value="UniProtKB-KW"/>
</dbReference>
<keyword evidence="5" id="KW-1185">Reference proteome</keyword>
<evidence type="ECO:0000256" key="1">
    <source>
        <dbReference type="ARBA" id="ARBA00022723"/>
    </source>
</evidence>
<gene>
    <name evidence="4" type="ORF">AALO_G00022150</name>
</gene>
<dbReference type="SUPFAM" id="SSF57850">
    <property type="entry name" value="RING/U-box"/>
    <property type="match status" value="2"/>
</dbReference>
<evidence type="ECO:0000256" key="3">
    <source>
        <dbReference type="ARBA" id="ARBA00022833"/>
    </source>
</evidence>
<organism evidence="4 5">
    <name type="scientific">Alosa alosa</name>
    <name type="common">allis shad</name>
    <dbReference type="NCBI Taxonomy" id="278164"/>
    <lineage>
        <taxon>Eukaryota</taxon>
        <taxon>Metazoa</taxon>
        <taxon>Chordata</taxon>
        <taxon>Craniata</taxon>
        <taxon>Vertebrata</taxon>
        <taxon>Euteleostomi</taxon>
        <taxon>Actinopterygii</taxon>
        <taxon>Neopterygii</taxon>
        <taxon>Teleostei</taxon>
        <taxon>Clupei</taxon>
        <taxon>Clupeiformes</taxon>
        <taxon>Clupeoidei</taxon>
        <taxon>Clupeidae</taxon>
        <taxon>Alosa</taxon>
    </lineage>
</organism>
<sequence>MFLRNARKEVKQSQLVVPRETVQTRSRTRTTALKKIIKKLEDDMGTGKSRPKEDEIVPTPCTVKNKLQRPVEQTKLQKTIPLDADFKTCPTCSSVLHIIQGTDWQASPVAQCTNCPTKSYLCATCLSPWQGHPGVLGHCANKRCAVVGTLLTCGLITNTNSRVKGCPEFRACPKCYCLLMHSHGCKYVTCFCSHTFCYICLSDSNECRKDKDLYWSLTCSKPTAGRQWFTGPY</sequence>
<comment type="caution">
    <text evidence="4">The sequence shown here is derived from an EMBL/GenBank/DDBJ whole genome shotgun (WGS) entry which is preliminary data.</text>
</comment>
<protein>
    <recommendedName>
        <fullName evidence="6">RING-type domain-containing protein</fullName>
    </recommendedName>
</protein>
<keyword evidence="3" id="KW-0862">Zinc</keyword>
<dbReference type="PROSITE" id="PS00518">
    <property type="entry name" value="ZF_RING_1"/>
    <property type="match status" value="1"/>
</dbReference>
<dbReference type="AlphaFoldDB" id="A0AAV6HCW2"/>
<dbReference type="InterPro" id="IPR017907">
    <property type="entry name" value="Znf_RING_CS"/>
</dbReference>
<name>A0AAV6HCW2_9TELE</name>
<dbReference type="Proteomes" id="UP000823561">
    <property type="component" value="Chromosome 2"/>
</dbReference>
<keyword evidence="1" id="KW-0479">Metal-binding</keyword>
<accession>A0AAV6HCW2</accession>
<reference evidence="4" key="1">
    <citation type="submission" date="2020-10" db="EMBL/GenBank/DDBJ databases">
        <title>Chromosome-scale genome assembly of the Allis shad, Alosa alosa.</title>
        <authorList>
            <person name="Margot Z."/>
            <person name="Christophe K."/>
            <person name="Cabau C."/>
            <person name="Louis A."/>
            <person name="Berthelot C."/>
            <person name="Parey E."/>
            <person name="Roest Crollius H."/>
            <person name="Montfort J."/>
            <person name="Robinson-Rechavi M."/>
            <person name="Bucao C."/>
            <person name="Bouchez O."/>
            <person name="Gislard M."/>
            <person name="Lluch J."/>
            <person name="Milhes M."/>
            <person name="Lampietro C."/>
            <person name="Lopez Roques C."/>
            <person name="Donnadieu C."/>
            <person name="Braasch I."/>
            <person name="Desvignes T."/>
            <person name="Postlethwait J."/>
            <person name="Bobe J."/>
            <person name="Guiguen Y."/>
        </authorList>
    </citation>
    <scope>NUCLEOTIDE SEQUENCE</scope>
    <source>
        <strain evidence="4">M-15738</strain>
        <tissue evidence="4">Blood</tissue>
    </source>
</reference>
<keyword evidence="2" id="KW-0863">Zinc-finger</keyword>
<evidence type="ECO:0000256" key="2">
    <source>
        <dbReference type="ARBA" id="ARBA00022771"/>
    </source>
</evidence>
<evidence type="ECO:0008006" key="6">
    <source>
        <dbReference type="Google" id="ProtNLM"/>
    </source>
</evidence>
<dbReference type="Gene3D" id="1.20.120.1750">
    <property type="match status" value="1"/>
</dbReference>